<reference evidence="1 2" key="1">
    <citation type="journal article" date="2021" name="Hortic Res">
        <title>High-quality reference genome and annotation aids understanding of berry development for evergreen blueberry (Vaccinium darrowii).</title>
        <authorList>
            <person name="Yu J."/>
            <person name="Hulse-Kemp A.M."/>
            <person name="Babiker E."/>
            <person name="Staton M."/>
        </authorList>
    </citation>
    <scope>NUCLEOTIDE SEQUENCE [LARGE SCALE GENOMIC DNA]</scope>
    <source>
        <strain evidence="2">cv. NJ 8807/NJ 8810</strain>
        <tissue evidence="1">Young leaf</tissue>
    </source>
</reference>
<organism evidence="1 2">
    <name type="scientific">Vaccinium darrowii</name>
    <dbReference type="NCBI Taxonomy" id="229202"/>
    <lineage>
        <taxon>Eukaryota</taxon>
        <taxon>Viridiplantae</taxon>
        <taxon>Streptophyta</taxon>
        <taxon>Embryophyta</taxon>
        <taxon>Tracheophyta</taxon>
        <taxon>Spermatophyta</taxon>
        <taxon>Magnoliopsida</taxon>
        <taxon>eudicotyledons</taxon>
        <taxon>Gunneridae</taxon>
        <taxon>Pentapetalae</taxon>
        <taxon>asterids</taxon>
        <taxon>Ericales</taxon>
        <taxon>Ericaceae</taxon>
        <taxon>Vaccinioideae</taxon>
        <taxon>Vaccinieae</taxon>
        <taxon>Vaccinium</taxon>
    </lineage>
</organism>
<evidence type="ECO:0000313" key="2">
    <source>
        <dbReference type="Proteomes" id="UP000828048"/>
    </source>
</evidence>
<evidence type="ECO:0000313" key="1">
    <source>
        <dbReference type="EMBL" id="KAH7842472.1"/>
    </source>
</evidence>
<protein>
    <submittedName>
        <fullName evidence="1">Uncharacterized protein</fullName>
    </submittedName>
</protein>
<comment type="caution">
    <text evidence="1">The sequence shown here is derived from an EMBL/GenBank/DDBJ whole genome shotgun (WGS) entry which is preliminary data.</text>
</comment>
<keyword evidence="2" id="KW-1185">Reference proteome</keyword>
<accession>A0ACB7XNW2</accession>
<sequence>MKVITLVLIIAITMALHETPTASSSPDELYPLHENTGMPSRTISRFLLDEIPTLTRIHPNTCHKDHAPCISIDRDGHHKISTCCHKRCVHIQTDRRNCGACNRMCPYRRVCCGGQCVDTAEDEEHCGRCHSRCGGGLSCIKSMCGYP</sequence>
<dbReference type="EMBL" id="CM037151">
    <property type="protein sequence ID" value="KAH7842472.1"/>
    <property type="molecule type" value="Genomic_DNA"/>
</dbReference>
<dbReference type="Proteomes" id="UP000828048">
    <property type="component" value="Chromosome 1"/>
</dbReference>
<proteinExistence type="predicted"/>
<name>A0ACB7XNW2_9ERIC</name>
<gene>
    <name evidence="1" type="ORF">Vadar_005653</name>
</gene>